<dbReference type="Proteomes" id="UP000197781">
    <property type="component" value="Chromosome"/>
</dbReference>
<dbReference type="Pfam" id="PF22564">
    <property type="entry name" value="HAAS"/>
    <property type="match status" value="1"/>
</dbReference>
<evidence type="ECO:0000313" key="2">
    <source>
        <dbReference type="EMBL" id="ASJ52832.1"/>
    </source>
</evidence>
<keyword evidence="1" id="KW-1133">Transmembrane helix</keyword>
<dbReference type="Proteomes" id="UP000035218">
    <property type="component" value="Unassembled WGS sequence"/>
</dbReference>
<evidence type="ECO:0000313" key="3">
    <source>
        <dbReference type="EMBL" id="GED58746.1"/>
    </source>
</evidence>
<dbReference type="GeneID" id="87587757"/>
<organism evidence="2 6">
    <name type="scientific">Brevibacillus formosus</name>
    <dbReference type="NCBI Taxonomy" id="54913"/>
    <lineage>
        <taxon>Bacteria</taxon>
        <taxon>Bacillati</taxon>
        <taxon>Bacillota</taxon>
        <taxon>Bacilli</taxon>
        <taxon>Bacillales</taxon>
        <taxon>Paenibacillaceae</taxon>
        <taxon>Brevibacillus</taxon>
    </lineage>
</organism>
<evidence type="ECO:0000313" key="7">
    <source>
        <dbReference type="Proteomes" id="UP000319498"/>
    </source>
</evidence>
<feature type="transmembrane region" description="Helical" evidence="1">
    <location>
        <begin position="106"/>
        <end position="126"/>
    </location>
</feature>
<evidence type="ECO:0000313" key="6">
    <source>
        <dbReference type="Proteomes" id="UP000197781"/>
    </source>
</evidence>
<reference evidence="3 7" key="3">
    <citation type="submission" date="2019-06" db="EMBL/GenBank/DDBJ databases">
        <title>Whole genome shotgun sequence of Brevibacillus formosus NBRC 15716.</title>
        <authorList>
            <person name="Hosoyama A."/>
            <person name="Uohara A."/>
            <person name="Ohji S."/>
            <person name="Ichikawa N."/>
        </authorList>
    </citation>
    <scope>NUCLEOTIDE SEQUENCE [LARGE SCALE GENOMIC DNA]</scope>
    <source>
        <strain evidence="3 7">NBRC 15716</strain>
    </source>
</reference>
<evidence type="ECO:0000256" key="1">
    <source>
        <dbReference type="SAM" id="Phobius"/>
    </source>
</evidence>
<gene>
    <name evidence="4" type="ORF">AA984_22160</name>
    <name evidence="3" type="ORF">BFO01nite_28780</name>
    <name evidence="2" type="ORF">BP422_04240</name>
</gene>
<accession>A0A0H0SFR9</accession>
<dbReference type="Proteomes" id="UP000319498">
    <property type="component" value="Unassembled WGS sequence"/>
</dbReference>
<dbReference type="KEGG" id="bfm:BP422_04240"/>
<sequence length="183" mass="20307">MTRREFMDELNALLSALPDKERLDILADYTEHFLLGMKQGKTEHEIAEGLGSPKLVARELLAGYRIDQAQSNASVGNMTRAIVATISLGFFNLVFVLGPFLGLIGILMGLYAMTAALLVAPVGIFLDYGIPAPSQERLFLLFSSMVSVGLGGMFAIGLLRLTKWLYRQFLRYLQFNVKMIRGK</sequence>
<dbReference type="EMBL" id="BJOL01000015">
    <property type="protein sequence ID" value="GED58746.1"/>
    <property type="molecule type" value="Genomic_DNA"/>
</dbReference>
<dbReference type="EMBL" id="CP018145">
    <property type="protein sequence ID" value="ASJ52832.1"/>
    <property type="molecule type" value="Genomic_DNA"/>
</dbReference>
<dbReference type="RefSeq" id="WP_047072861.1">
    <property type="nucleotide sequence ID" value="NZ_BJOL01000015.1"/>
</dbReference>
<dbReference type="OrthoDB" id="9804829at2"/>
<keyword evidence="1" id="KW-0812">Transmembrane</keyword>
<dbReference type="AlphaFoldDB" id="A0A0H0SFR9"/>
<dbReference type="EMBL" id="LDCN01000007">
    <property type="protein sequence ID" value="KLH97264.1"/>
    <property type="molecule type" value="Genomic_DNA"/>
</dbReference>
<reference evidence="2 6" key="2">
    <citation type="submission" date="2016-11" db="EMBL/GenBank/DDBJ databases">
        <authorList>
            <person name="Jaros S."/>
            <person name="Januszkiewicz K."/>
            <person name="Wedrychowicz H."/>
        </authorList>
    </citation>
    <scope>NUCLEOTIDE SEQUENCE [LARGE SCALE GENOMIC DNA]</scope>
    <source>
        <strain evidence="2 6">NF2</strain>
    </source>
</reference>
<proteinExistence type="predicted"/>
<name>A0A0H0SFR9_9BACL</name>
<evidence type="ECO:0000313" key="4">
    <source>
        <dbReference type="EMBL" id="KLH97264.1"/>
    </source>
</evidence>
<feature type="transmembrane region" description="Helical" evidence="1">
    <location>
        <begin position="138"/>
        <end position="159"/>
    </location>
</feature>
<keyword evidence="7" id="KW-1185">Reference proteome</keyword>
<keyword evidence="1" id="KW-0472">Membrane</keyword>
<protein>
    <submittedName>
        <fullName evidence="4">Membrane protein</fullName>
    </submittedName>
</protein>
<evidence type="ECO:0000313" key="5">
    <source>
        <dbReference type="Proteomes" id="UP000035218"/>
    </source>
</evidence>
<reference evidence="4 5" key="1">
    <citation type="submission" date="2015-05" db="EMBL/GenBank/DDBJ databases">
        <title>Genome sequencing project for genomic taxonomy and phylogenomics of Bacillus-like bacteria.</title>
        <authorList>
            <person name="Liu B."/>
            <person name="Wang J."/>
            <person name="Zhu Y."/>
            <person name="Liu G."/>
            <person name="Chen Q."/>
            <person name="Chen Z."/>
            <person name="Lan J."/>
            <person name="Che J."/>
            <person name="Ge C."/>
            <person name="Shi H."/>
            <person name="Pan Z."/>
            <person name="Liu X."/>
        </authorList>
    </citation>
    <scope>NUCLEOTIDE SEQUENCE [LARGE SCALE GENOMIC DNA]</scope>
    <source>
        <strain evidence="4 5">DSM 9885</strain>
    </source>
</reference>